<name>A0A6A6E8U7_9PEZI</name>
<evidence type="ECO:0000256" key="1">
    <source>
        <dbReference type="SAM" id="Phobius"/>
    </source>
</evidence>
<dbReference type="Pfam" id="PF18566">
    <property type="entry name" value="Ldi"/>
    <property type="match status" value="1"/>
</dbReference>
<keyword evidence="1" id="KW-0472">Membrane</keyword>
<dbReference type="Proteomes" id="UP000800200">
    <property type="component" value="Unassembled WGS sequence"/>
</dbReference>
<reference evidence="3" key="1">
    <citation type="journal article" date="2020" name="Stud. Mycol.">
        <title>101 Dothideomycetes genomes: a test case for predicting lifestyles and emergence of pathogens.</title>
        <authorList>
            <person name="Haridas S."/>
            <person name="Albert R."/>
            <person name="Binder M."/>
            <person name="Bloem J."/>
            <person name="Labutti K."/>
            <person name="Salamov A."/>
            <person name="Andreopoulos B."/>
            <person name="Baker S."/>
            <person name="Barry K."/>
            <person name="Bills G."/>
            <person name="Bluhm B."/>
            <person name="Cannon C."/>
            <person name="Castanera R."/>
            <person name="Culley D."/>
            <person name="Daum C."/>
            <person name="Ezra D."/>
            <person name="Gonzalez J."/>
            <person name="Henrissat B."/>
            <person name="Kuo A."/>
            <person name="Liang C."/>
            <person name="Lipzen A."/>
            <person name="Lutzoni F."/>
            <person name="Magnuson J."/>
            <person name="Mondo S."/>
            <person name="Nolan M."/>
            <person name="Ohm R."/>
            <person name="Pangilinan J."/>
            <person name="Park H.-J."/>
            <person name="Ramirez L."/>
            <person name="Alfaro M."/>
            <person name="Sun H."/>
            <person name="Tritt A."/>
            <person name="Yoshinaga Y."/>
            <person name="Zwiers L.-H."/>
            <person name="Turgeon B."/>
            <person name="Goodwin S."/>
            <person name="Spatafora J."/>
            <person name="Crous P."/>
            <person name="Grigoriev I."/>
        </authorList>
    </citation>
    <scope>NUCLEOTIDE SEQUENCE</scope>
    <source>
        <strain evidence="3">CBS 207.26</strain>
    </source>
</reference>
<accession>A0A6A6E8U7</accession>
<evidence type="ECO:0000313" key="3">
    <source>
        <dbReference type="EMBL" id="KAF2186580.1"/>
    </source>
</evidence>
<sequence>MIPSIIAFIVSIAAIPLCLFAWFGADSVLFPIFLWSSTAELATLLAHDSLEAAGPLWIALETGLADMDDFSHNDIIDQFETAAIRYQLYGTQKALGLYQYVYAPNFHGYLNKAQRIGIEKCFTEKVVGFWKWESMWEKFNAHDWDPIVMVSCLAGISGMILADRLLGIPCACEVKARFRKTPEEEFTTQDGTILPIRCELTGFNVSSPSPFTRYESMSFHLELYFWRRRA</sequence>
<dbReference type="OrthoDB" id="9979195at2759"/>
<feature type="transmembrane region" description="Helical" evidence="1">
    <location>
        <begin position="6"/>
        <end position="25"/>
    </location>
</feature>
<protein>
    <recommendedName>
        <fullName evidence="2">Linalool dehydratase/isomerase domain-containing protein</fullName>
    </recommendedName>
</protein>
<gene>
    <name evidence="3" type="ORF">K469DRAFT_775419</name>
</gene>
<dbReference type="AlphaFoldDB" id="A0A6A6E8U7"/>
<keyword evidence="4" id="KW-1185">Reference proteome</keyword>
<dbReference type="EMBL" id="ML994629">
    <property type="protein sequence ID" value="KAF2186580.1"/>
    <property type="molecule type" value="Genomic_DNA"/>
</dbReference>
<proteinExistence type="predicted"/>
<dbReference type="InterPro" id="IPR041411">
    <property type="entry name" value="Ldi"/>
</dbReference>
<feature type="domain" description="Linalool dehydratase/isomerase" evidence="2">
    <location>
        <begin position="85"/>
        <end position="148"/>
    </location>
</feature>
<evidence type="ECO:0000313" key="4">
    <source>
        <dbReference type="Proteomes" id="UP000800200"/>
    </source>
</evidence>
<keyword evidence="1" id="KW-1133">Transmembrane helix</keyword>
<keyword evidence="1" id="KW-0812">Transmembrane</keyword>
<organism evidence="3 4">
    <name type="scientific">Zopfia rhizophila CBS 207.26</name>
    <dbReference type="NCBI Taxonomy" id="1314779"/>
    <lineage>
        <taxon>Eukaryota</taxon>
        <taxon>Fungi</taxon>
        <taxon>Dikarya</taxon>
        <taxon>Ascomycota</taxon>
        <taxon>Pezizomycotina</taxon>
        <taxon>Dothideomycetes</taxon>
        <taxon>Dothideomycetes incertae sedis</taxon>
        <taxon>Zopfiaceae</taxon>
        <taxon>Zopfia</taxon>
    </lineage>
</organism>
<evidence type="ECO:0000259" key="2">
    <source>
        <dbReference type="Pfam" id="PF18566"/>
    </source>
</evidence>